<dbReference type="Gene3D" id="3.60.21.10">
    <property type="match status" value="1"/>
</dbReference>
<evidence type="ECO:0000313" key="2">
    <source>
        <dbReference type="Proteomes" id="UP001060336"/>
    </source>
</evidence>
<dbReference type="KEGG" id="naci:NUH88_05560"/>
<dbReference type="InterPro" id="IPR029052">
    <property type="entry name" value="Metallo-depent_PP-like"/>
</dbReference>
<dbReference type="Proteomes" id="UP001060336">
    <property type="component" value="Chromosome"/>
</dbReference>
<keyword evidence="2" id="KW-1185">Reference proteome</keyword>
<sequence length="283" mass="31390">MSDAAKIETESARPASGSDARFAVLRKCSRIWAIASIHGSADHLSGLHAALGERYEPGDRFVYLGNYYGHGEKVLETVDELLRFRRLILAQPPYTDLDDIVYLRGRQEEMWRKLLQLHFAGDCEEILDWMLAHGVRPTLHAYGGAEQQARAAIMEGLLAVSRWTGQLRQSIRAHPGHNEFMTGFRRAAYTDDEAILFVSAGLDPARDLSDQEDGFWWNTQGFGQIAEAGYGGFQRVVRGFEPAHEGIVETSSTLSIDGGAGFDGELHAVCLDRQGLIVDRVNA</sequence>
<accession>A0A9J7AY16</accession>
<reference evidence="1" key="1">
    <citation type="submission" date="2022-08" db="EMBL/GenBank/DDBJ databases">
        <title>Nisaea acidiphila sp. nov., isolated from a marine algal debris and emended description of the genus Nisaea Urios et al. 2008.</title>
        <authorList>
            <person name="Kwon K."/>
        </authorList>
    </citation>
    <scope>NUCLEOTIDE SEQUENCE</scope>
    <source>
        <strain evidence="1">MEBiC11861</strain>
    </source>
</reference>
<dbReference type="AlphaFoldDB" id="A0A9J7AY16"/>
<organism evidence="1 2">
    <name type="scientific">Nisaea acidiphila</name>
    <dbReference type="NCBI Taxonomy" id="1862145"/>
    <lineage>
        <taxon>Bacteria</taxon>
        <taxon>Pseudomonadati</taxon>
        <taxon>Pseudomonadota</taxon>
        <taxon>Alphaproteobacteria</taxon>
        <taxon>Rhodospirillales</taxon>
        <taxon>Thalassobaculaceae</taxon>
        <taxon>Nisaea</taxon>
    </lineage>
</organism>
<proteinExistence type="predicted"/>
<evidence type="ECO:0008006" key="3">
    <source>
        <dbReference type="Google" id="ProtNLM"/>
    </source>
</evidence>
<evidence type="ECO:0000313" key="1">
    <source>
        <dbReference type="EMBL" id="UUX51156.1"/>
    </source>
</evidence>
<gene>
    <name evidence="1" type="ORF">NUH88_05560</name>
</gene>
<dbReference type="RefSeq" id="WP_257770473.1">
    <property type="nucleotide sequence ID" value="NZ_CP102480.1"/>
</dbReference>
<protein>
    <recommendedName>
        <fullName evidence="3">Serine/threonine protein phosphatase</fullName>
    </recommendedName>
</protein>
<dbReference type="SUPFAM" id="SSF56300">
    <property type="entry name" value="Metallo-dependent phosphatases"/>
    <property type="match status" value="1"/>
</dbReference>
<dbReference type="EMBL" id="CP102480">
    <property type="protein sequence ID" value="UUX51156.1"/>
    <property type="molecule type" value="Genomic_DNA"/>
</dbReference>
<name>A0A9J7AY16_9PROT</name>